<name>A0AAV1I9K6_9CHLO</name>
<dbReference type="GO" id="GO:0003341">
    <property type="term" value="P:cilium movement"/>
    <property type="evidence" value="ECO:0007669"/>
    <property type="project" value="InterPro"/>
</dbReference>
<proteinExistence type="predicted"/>
<feature type="coiled-coil region" evidence="2">
    <location>
        <begin position="176"/>
        <end position="245"/>
    </location>
</feature>
<dbReference type="GO" id="GO:0060285">
    <property type="term" value="P:cilium-dependent cell motility"/>
    <property type="evidence" value="ECO:0007669"/>
    <property type="project" value="TreeGrafter"/>
</dbReference>
<accession>A0AAV1I9K6</accession>
<organism evidence="4 5">
    <name type="scientific">Coccomyxa viridis</name>
    <dbReference type="NCBI Taxonomy" id="1274662"/>
    <lineage>
        <taxon>Eukaryota</taxon>
        <taxon>Viridiplantae</taxon>
        <taxon>Chlorophyta</taxon>
        <taxon>core chlorophytes</taxon>
        <taxon>Trebouxiophyceae</taxon>
        <taxon>Trebouxiophyceae incertae sedis</taxon>
        <taxon>Coccomyxaceae</taxon>
        <taxon>Coccomyxa</taxon>
    </lineage>
</organism>
<evidence type="ECO:0000313" key="4">
    <source>
        <dbReference type="EMBL" id="CAK0784051.1"/>
    </source>
</evidence>
<dbReference type="PANTHER" id="PTHR18962:SF0">
    <property type="entry name" value="COILED-COIL DOMAIN-CONTAINING PROTEIN 39"/>
    <property type="match status" value="1"/>
</dbReference>
<reference evidence="4 5" key="1">
    <citation type="submission" date="2023-10" db="EMBL/GenBank/DDBJ databases">
        <authorList>
            <person name="Maclean D."/>
            <person name="Macfadyen A."/>
        </authorList>
    </citation>
    <scope>NUCLEOTIDE SEQUENCE [LARGE SCALE GENOMIC DNA]</scope>
</reference>
<dbReference type="EMBL" id="CAUYUE010000009">
    <property type="protein sequence ID" value="CAK0784051.1"/>
    <property type="molecule type" value="Genomic_DNA"/>
</dbReference>
<dbReference type="Proteomes" id="UP001314263">
    <property type="component" value="Unassembled WGS sequence"/>
</dbReference>
<dbReference type="AlphaFoldDB" id="A0AAV1I9K6"/>
<feature type="compositionally biased region" description="Low complexity" evidence="3">
    <location>
        <begin position="776"/>
        <end position="785"/>
    </location>
</feature>
<evidence type="ECO:0000313" key="5">
    <source>
        <dbReference type="Proteomes" id="UP001314263"/>
    </source>
</evidence>
<dbReference type="InterPro" id="IPR033290">
    <property type="entry name" value="CCDC39"/>
</dbReference>
<comment type="caution">
    <text evidence="4">The sequence shown here is derived from an EMBL/GenBank/DDBJ whole genome shotgun (WGS) entry which is preliminary data.</text>
</comment>
<keyword evidence="5" id="KW-1185">Reference proteome</keyword>
<feature type="coiled-coil region" evidence="2">
    <location>
        <begin position="647"/>
        <end position="722"/>
    </location>
</feature>
<keyword evidence="1 2" id="KW-0175">Coiled coil</keyword>
<feature type="region of interest" description="Disordered" evidence="3">
    <location>
        <begin position="756"/>
        <end position="785"/>
    </location>
</feature>
<evidence type="ECO:0000256" key="3">
    <source>
        <dbReference type="SAM" id="MobiDB-lite"/>
    </source>
</evidence>
<dbReference type="PANTHER" id="PTHR18962">
    <property type="entry name" value="COILED-COIL DOMAIN-CONTAINING PROTEIN 39"/>
    <property type="match status" value="1"/>
</dbReference>
<dbReference type="GO" id="GO:0005930">
    <property type="term" value="C:axoneme"/>
    <property type="evidence" value="ECO:0007669"/>
    <property type="project" value="InterPro"/>
</dbReference>
<dbReference type="GO" id="GO:0036159">
    <property type="term" value="P:inner dynein arm assembly"/>
    <property type="evidence" value="ECO:0007669"/>
    <property type="project" value="InterPro"/>
</dbReference>
<evidence type="ECO:0000256" key="2">
    <source>
        <dbReference type="SAM" id="Coils"/>
    </source>
</evidence>
<dbReference type="Pfam" id="PF24161">
    <property type="entry name" value="CCDC39"/>
    <property type="match status" value="1"/>
</dbReference>
<gene>
    <name evidence="4" type="ORF">CVIRNUC_007254</name>
</gene>
<evidence type="ECO:0000256" key="1">
    <source>
        <dbReference type="ARBA" id="ARBA00023054"/>
    </source>
</evidence>
<protein>
    <submittedName>
        <fullName evidence="4">Uncharacterized protein</fullName>
    </submittedName>
</protein>
<sequence>MLKMQMKHVRSTEQVNQQKRLLEWTQRQYAHWLAACKEQEEDIAQSMAMRHRDDAYVKDLTQALLRATRESAVAKQSLTVHTAETETARLQVEAAAEALKRLHQDGQAVTAKWEDSMAASQRREVLTSEARQRYLELHAQLKGSQDNLRSAAYNLSSLQQQQRTALSEVERSEVGLANAKAQGKGAERQLEATLDELERLKNTLAAATNDLAASEASNHHARQELDALKTRILKLQQEAQRGRDAHVAKGSAVLGTEEAIRAAHADIAAQKRILSAMEQRLGDSHVAKARNQNRLYEACNQMRLQESAVAGTQSAGANLKQQIKALLEQELKQSNASYQLEFSIIMVRRQLARAAGILPEDETALLHSQIAELSSRLEQLISEGTHMARSLREGSLQLGTETRTISELLAHITVADNIIARLNMETKSIRCALETATQEVSSKLVENDLVAVEVLELRRALSARAGEAHLLRQQRIMLQEALEKHKLEHLVHVDVLRTETMLIRKERDIAAKAISQRLHQSGKLQSKADTLGSKQCGAENGGYVPTQAHFIIRAAQQKQELLYEAQAVRAAIAQAESELGGLHQASEQMRKSNAEVACSFRCPKVDELEQQQQGMRERLKASVHTLQQRNRHCQALQASNEADCARLANLQAEEKSLQCQCSETAARRAAIKVRLTEQQQKRARALKRQQALRQAVLQRAGSSEAQQQLTDMEVELRNIHNANKTILHDVALQAGECPEAQIAGVLADAGIALPRASRPSSLRSSENRNANARGVTSSTSSTTPP</sequence>